<dbReference type="InterPro" id="IPR001680">
    <property type="entry name" value="WD40_rpt"/>
</dbReference>
<feature type="repeat" description="WD" evidence="1">
    <location>
        <begin position="235"/>
        <end position="276"/>
    </location>
</feature>
<dbReference type="PROSITE" id="PS50082">
    <property type="entry name" value="WD_REPEATS_2"/>
    <property type="match status" value="3"/>
</dbReference>
<organism evidence="2 3">
    <name type="scientific">Paramecium pentaurelia</name>
    <dbReference type="NCBI Taxonomy" id="43138"/>
    <lineage>
        <taxon>Eukaryota</taxon>
        <taxon>Sar</taxon>
        <taxon>Alveolata</taxon>
        <taxon>Ciliophora</taxon>
        <taxon>Intramacronucleata</taxon>
        <taxon>Oligohymenophorea</taxon>
        <taxon>Peniculida</taxon>
        <taxon>Parameciidae</taxon>
        <taxon>Paramecium</taxon>
    </lineage>
</organism>
<evidence type="ECO:0008006" key="4">
    <source>
        <dbReference type="Google" id="ProtNLM"/>
    </source>
</evidence>
<protein>
    <recommendedName>
        <fullName evidence="4">WD-40 repeat protein</fullName>
    </recommendedName>
</protein>
<reference evidence="2" key="1">
    <citation type="submission" date="2021-01" db="EMBL/GenBank/DDBJ databases">
        <authorList>
            <consortium name="Genoscope - CEA"/>
            <person name="William W."/>
        </authorList>
    </citation>
    <scope>NUCLEOTIDE SEQUENCE</scope>
</reference>
<dbReference type="SMART" id="SM00320">
    <property type="entry name" value="WD40"/>
    <property type="match status" value="3"/>
</dbReference>
<gene>
    <name evidence="2" type="ORF">PPENT_87.1.T1890010</name>
</gene>
<dbReference type="InterPro" id="IPR019775">
    <property type="entry name" value="WD40_repeat_CS"/>
</dbReference>
<evidence type="ECO:0000313" key="2">
    <source>
        <dbReference type="EMBL" id="CAD8213886.1"/>
    </source>
</evidence>
<evidence type="ECO:0000313" key="3">
    <source>
        <dbReference type="Proteomes" id="UP000689195"/>
    </source>
</evidence>
<dbReference type="PANTHER" id="PTHR45333">
    <property type="entry name" value="MEMBRANE PROTEIN-RELATED"/>
    <property type="match status" value="1"/>
</dbReference>
<name>A0A8S1YH75_9CILI</name>
<dbReference type="EMBL" id="CAJJDO010000189">
    <property type="protein sequence ID" value="CAD8213886.1"/>
    <property type="molecule type" value="Genomic_DNA"/>
</dbReference>
<proteinExistence type="predicted"/>
<dbReference type="OrthoDB" id="7875889at2759"/>
<feature type="repeat" description="WD" evidence="1">
    <location>
        <begin position="193"/>
        <end position="234"/>
    </location>
</feature>
<keyword evidence="1" id="KW-0853">WD repeat</keyword>
<dbReference type="PROSITE" id="PS50294">
    <property type="entry name" value="WD_REPEATS_REGION"/>
    <property type="match status" value="3"/>
</dbReference>
<dbReference type="AlphaFoldDB" id="A0A8S1YH75"/>
<evidence type="ECO:0000256" key="1">
    <source>
        <dbReference type="PROSITE-ProRule" id="PRU00221"/>
    </source>
</evidence>
<sequence>MNQSNKQNEELSEIFVKVKDIDEQIYYLIIEILRKEKISDCIGFLSNLDNQKYLDEQLKVHQDLEIINIEKMTNIIQQIQDQNFNKYNYSEEIYTDLKKDLIKNIIQFFQFLVRLTALDQTFIQCGSNSLHLLVEMKVELGNQNFENIKVCNTSIVGANFVRCNLSGSGLNLNGAILFNCKWKNIKIQKLSILKGHTLAVLSVCFTPDSSTLASCSGDNSIRLWDIKTGEQKSKLFGHTSIVYSVYFSPDGTTLASGRDDMSIRIWDVKTGKQKSKWDGHFAFINSICFSPDGTALASGSREKSIRLWDIKIGKLKFKFNGHSDCVLSVCFSKVFLIFIFSKQWFFQINFHL</sequence>
<accession>A0A8S1YH75</accession>
<keyword evidence="3" id="KW-1185">Reference proteome</keyword>
<dbReference type="Proteomes" id="UP000689195">
    <property type="component" value="Unassembled WGS sequence"/>
</dbReference>
<dbReference type="PROSITE" id="PS00678">
    <property type="entry name" value="WD_REPEATS_1"/>
    <property type="match status" value="2"/>
</dbReference>
<feature type="repeat" description="WD" evidence="1">
    <location>
        <begin position="277"/>
        <end position="318"/>
    </location>
</feature>
<dbReference type="PANTHER" id="PTHR45333:SF1">
    <property type="entry name" value="CHROMOSOME UNDETERMINED SCAFFOLD_625, WHOLE GENOME SHOTGUN SEQUENCE"/>
    <property type="match status" value="1"/>
</dbReference>
<dbReference type="Pfam" id="PF00400">
    <property type="entry name" value="WD40"/>
    <property type="match status" value="3"/>
</dbReference>
<comment type="caution">
    <text evidence="2">The sequence shown here is derived from an EMBL/GenBank/DDBJ whole genome shotgun (WGS) entry which is preliminary data.</text>
</comment>
<dbReference type="CDD" id="cd00200">
    <property type="entry name" value="WD40"/>
    <property type="match status" value="1"/>
</dbReference>